<protein>
    <recommendedName>
        <fullName evidence="3">Flagellar protein FlgN</fullName>
    </recommendedName>
</protein>
<dbReference type="InterPro" id="IPR007809">
    <property type="entry name" value="FlgN-like"/>
</dbReference>
<name>A0ABT9NMS7_9ACTN</name>
<organism evidence="1 2">
    <name type="scientific">Nocardioides massiliensis</name>
    <dbReference type="NCBI Taxonomy" id="1325935"/>
    <lineage>
        <taxon>Bacteria</taxon>
        <taxon>Bacillati</taxon>
        <taxon>Actinomycetota</taxon>
        <taxon>Actinomycetes</taxon>
        <taxon>Propionibacteriales</taxon>
        <taxon>Nocardioidaceae</taxon>
        <taxon>Nocardioides</taxon>
    </lineage>
</organism>
<evidence type="ECO:0008006" key="3">
    <source>
        <dbReference type="Google" id="ProtNLM"/>
    </source>
</evidence>
<proteinExistence type="predicted"/>
<evidence type="ECO:0000313" key="2">
    <source>
        <dbReference type="Proteomes" id="UP001240447"/>
    </source>
</evidence>
<dbReference type="RefSeq" id="WP_068116953.1">
    <property type="nucleotide sequence ID" value="NZ_CCXJ01000057.1"/>
</dbReference>
<evidence type="ECO:0000313" key="1">
    <source>
        <dbReference type="EMBL" id="MDP9821723.1"/>
    </source>
</evidence>
<dbReference type="Pfam" id="PF05130">
    <property type="entry name" value="FlgN"/>
    <property type="match status" value="1"/>
</dbReference>
<reference evidence="1 2" key="1">
    <citation type="submission" date="2023-07" db="EMBL/GenBank/DDBJ databases">
        <title>Sequencing the genomes of 1000 actinobacteria strains.</title>
        <authorList>
            <person name="Klenk H.-P."/>
        </authorList>
    </citation>
    <scope>NUCLEOTIDE SEQUENCE [LARGE SCALE GENOMIC DNA]</scope>
    <source>
        <strain evidence="1 2">GD13</strain>
    </source>
</reference>
<comment type="caution">
    <text evidence="1">The sequence shown here is derived from an EMBL/GenBank/DDBJ whole genome shotgun (WGS) entry which is preliminary data.</text>
</comment>
<sequence>MENLSLILWRERELLQTLLYRLEQEQLVLANGRTRWLARAAREVEAVLESLRETELLRAVAADEAAAALGMTANPSLRVLAEHSEEPWRTILLDHREAFVGYTQEIMELASANRELLTAGYQAARETLLALGDGASGYAPDGSAVADEPRQRLLDRSI</sequence>
<keyword evidence="2" id="KW-1185">Reference proteome</keyword>
<accession>A0ABT9NMS7</accession>
<gene>
    <name evidence="1" type="ORF">J2S59_001532</name>
</gene>
<dbReference type="Proteomes" id="UP001240447">
    <property type="component" value="Unassembled WGS sequence"/>
</dbReference>
<dbReference type="EMBL" id="JAUSQM010000001">
    <property type="protein sequence ID" value="MDP9821723.1"/>
    <property type="molecule type" value="Genomic_DNA"/>
</dbReference>